<keyword evidence="3" id="KW-1003">Cell membrane</keyword>
<evidence type="ECO:0000259" key="10">
    <source>
        <dbReference type="Pfam" id="PF11356"/>
    </source>
</evidence>
<dbReference type="GO" id="GO:0005886">
    <property type="term" value="C:plasma membrane"/>
    <property type="evidence" value="ECO:0007669"/>
    <property type="project" value="UniProtKB-SubCell"/>
</dbReference>
<reference evidence="11 12" key="1">
    <citation type="submission" date="2017-01" db="EMBL/GenBank/DDBJ databases">
        <title>Novel large sulfur bacteria in the metagenomes of groundwater-fed chemosynthetic microbial mats in the Lake Huron basin.</title>
        <authorList>
            <person name="Sharrar A.M."/>
            <person name="Flood B.E."/>
            <person name="Bailey J.V."/>
            <person name="Jones D.S."/>
            <person name="Biddanda B."/>
            <person name="Ruberg S.A."/>
            <person name="Marcus D.N."/>
            <person name="Dick G.J."/>
        </authorList>
    </citation>
    <scope>NUCLEOTIDE SEQUENCE [LARGE SCALE GENOMIC DNA]</scope>
    <source>
        <strain evidence="11">A7</strain>
    </source>
</reference>
<comment type="subcellular location">
    <subcellularLocation>
        <location evidence="1">Cell inner membrane</location>
    </subcellularLocation>
</comment>
<proteinExistence type="predicted"/>
<accession>A0A1W9KQF6</accession>
<evidence type="ECO:0000256" key="5">
    <source>
        <dbReference type="ARBA" id="ARBA00022692"/>
    </source>
</evidence>
<evidence type="ECO:0000256" key="2">
    <source>
        <dbReference type="ARBA" id="ARBA00022448"/>
    </source>
</evidence>
<sequence length="163" mass="16637">MLQSPSNSNPNRWLTGLFTLFLAAAAAASVVFWVLQWPSKAPANLAALSVTPQAVINSQQVAQLLGAGGGAGPDLAGTTPTPMNVQLLGVIAESRASSQSNAGSALLATTGSPTKPYRVGDEVADGLVLQAVKNRSVVLGRPGQTQGVVTLELPLLPGMTDRP</sequence>
<evidence type="ECO:0000256" key="8">
    <source>
        <dbReference type="ARBA" id="ARBA00023136"/>
    </source>
</evidence>
<comment type="caution">
    <text evidence="11">The sequence shown here is derived from an EMBL/GenBank/DDBJ whole genome shotgun (WGS) entry which is preliminary data.</text>
</comment>
<evidence type="ECO:0000256" key="9">
    <source>
        <dbReference type="SAM" id="Phobius"/>
    </source>
</evidence>
<dbReference type="Pfam" id="PF11356">
    <property type="entry name" value="T2SSC"/>
    <property type="match status" value="1"/>
</dbReference>
<keyword evidence="5 9" id="KW-0812">Transmembrane</keyword>
<feature type="domain" description="Type II secretion system protein GspC N-terminal" evidence="10">
    <location>
        <begin position="19"/>
        <end position="145"/>
    </location>
</feature>
<feature type="transmembrane region" description="Helical" evidence="9">
    <location>
        <begin position="12"/>
        <end position="35"/>
    </location>
</feature>
<dbReference type="GO" id="GO:0015031">
    <property type="term" value="P:protein transport"/>
    <property type="evidence" value="ECO:0007669"/>
    <property type="project" value="UniProtKB-KW"/>
</dbReference>
<keyword evidence="8 9" id="KW-0472">Membrane</keyword>
<evidence type="ECO:0000256" key="6">
    <source>
        <dbReference type="ARBA" id="ARBA00022927"/>
    </source>
</evidence>
<evidence type="ECO:0000256" key="7">
    <source>
        <dbReference type="ARBA" id="ARBA00022989"/>
    </source>
</evidence>
<dbReference type="EMBL" id="MTEI01000016">
    <property type="protein sequence ID" value="OQW86470.1"/>
    <property type="molecule type" value="Genomic_DNA"/>
</dbReference>
<dbReference type="InterPro" id="IPR024961">
    <property type="entry name" value="T2SS_GspC_N"/>
</dbReference>
<dbReference type="Proteomes" id="UP000192505">
    <property type="component" value="Unassembled WGS sequence"/>
</dbReference>
<keyword evidence="7 9" id="KW-1133">Transmembrane helix</keyword>
<keyword evidence="6" id="KW-0653">Protein transport</keyword>
<protein>
    <recommendedName>
        <fullName evidence="10">Type II secretion system protein GspC N-terminal domain-containing protein</fullName>
    </recommendedName>
</protein>
<evidence type="ECO:0000256" key="3">
    <source>
        <dbReference type="ARBA" id="ARBA00022475"/>
    </source>
</evidence>
<evidence type="ECO:0000256" key="4">
    <source>
        <dbReference type="ARBA" id="ARBA00022519"/>
    </source>
</evidence>
<evidence type="ECO:0000313" key="12">
    <source>
        <dbReference type="Proteomes" id="UP000192505"/>
    </source>
</evidence>
<organism evidence="11 12">
    <name type="scientific">Rhodoferax ferrireducens</name>
    <dbReference type="NCBI Taxonomy" id="192843"/>
    <lineage>
        <taxon>Bacteria</taxon>
        <taxon>Pseudomonadati</taxon>
        <taxon>Pseudomonadota</taxon>
        <taxon>Betaproteobacteria</taxon>
        <taxon>Burkholderiales</taxon>
        <taxon>Comamonadaceae</taxon>
        <taxon>Rhodoferax</taxon>
    </lineage>
</organism>
<evidence type="ECO:0000256" key="1">
    <source>
        <dbReference type="ARBA" id="ARBA00004533"/>
    </source>
</evidence>
<keyword evidence="4" id="KW-0997">Cell inner membrane</keyword>
<gene>
    <name evidence="11" type="ORF">BWK72_17210</name>
</gene>
<dbReference type="AlphaFoldDB" id="A0A1W9KQF6"/>
<dbReference type="Gene3D" id="2.30.30.830">
    <property type="match status" value="1"/>
</dbReference>
<keyword evidence="2" id="KW-0813">Transport</keyword>
<name>A0A1W9KQF6_9BURK</name>
<evidence type="ECO:0000313" key="11">
    <source>
        <dbReference type="EMBL" id="OQW86470.1"/>
    </source>
</evidence>